<feature type="region of interest" description="Disordered" evidence="1">
    <location>
        <begin position="310"/>
        <end position="362"/>
    </location>
</feature>
<dbReference type="AlphaFoldDB" id="A0AAD5YRD4"/>
<feature type="compositionally biased region" description="Polar residues" evidence="1">
    <location>
        <begin position="336"/>
        <end position="348"/>
    </location>
</feature>
<organism evidence="2 3">
    <name type="scientific">Leucocoprinus birnbaumii</name>
    <dbReference type="NCBI Taxonomy" id="56174"/>
    <lineage>
        <taxon>Eukaryota</taxon>
        <taxon>Fungi</taxon>
        <taxon>Dikarya</taxon>
        <taxon>Basidiomycota</taxon>
        <taxon>Agaricomycotina</taxon>
        <taxon>Agaricomycetes</taxon>
        <taxon>Agaricomycetidae</taxon>
        <taxon>Agaricales</taxon>
        <taxon>Agaricineae</taxon>
        <taxon>Agaricaceae</taxon>
        <taxon>Leucocoprinus</taxon>
    </lineage>
</organism>
<evidence type="ECO:0000313" key="2">
    <source>
        <dbReference type="EMBL" id="KAJ3560228.1"/>
    </source>
</evidence>
<evidence type="ECO:0000256" key="1">
    <source>
        <dbReference type="SAM" id="MobiDB-lite"/>
    </source>
</evidence>
<dbReference type="EMBL" id="JANIEX010001213">
    <property type="protein sequence ID" value="KAJ3560228.1"/>
    <property type="molecule type" value="Genomic_DNA"/>
</dbReference>
<dbReference type="Proteomes" id="UP001213000">
    <property type="component" value="Unassembled WGS sequence"/>
</dbReference>
<accession>A0AAD5YRD4</accession>
<keyword evidence="3" id="KW-1185">Reference proteome</keyword>
<gene>
    <name evidence="2" type="ORF">NP233_g10976</name>
</gene>
<feature type="compositionally biased region" description="Pro residues" evidence="1">
    <location>
        <begin position="527"/>
        <end position="537"/>
    </location>
</feature>
<feature type="region of interest" description="Disordered" evidence="1">
    <location>
        <begin position="480"/>
        <end position="539"/>
    </location>
</feature>
<name>A0AAD5YRD4_9AGAR</name>
<reference evidence="2" key="1">
    <citation type="submission" date="2022-07" db="EMBL/GenBank/DDBJ databases">
        <title>Genome Sequence of Leucocoprinus birnbaumii.</title>
        <authorList>
            <person name="Buettner E."/>
        </authorList>
    </citation>
    <scope>NUCLEOTIDE SEQUENCE</scope>
    <source>
        <strain evidence="2">VT141</strain>
    </source>
</reference>
<proteinExistence type="predicted"/>
<protein>
    <submittedName>
        <fullName evidence="2">Uncharacterized protein</fullName>
    </submittedName>
</protein>
<comment type="caution">
    <text evidence="2">The sequence shown here is derived from an EMBL/GenBank/DDBJ whole genome shotgun (WGS) entry which is preliminary data.</text>
</comment>
<evidence type="ECO:0000313" key="3">
    <source>
        <dbReference type="Proteomes" id="UP001213000"/>
    </source>
</evidence>
<sequence length="919" mass="104818">MSVGYYRVFPDVKSKREGRAWVSNGEIYYSLNSMRGAPIPEHCEEMNLEPGKSKASDFQEPVWWERSTEWLGFVIRQPVPYSGSLVEALNAVPDRLLCVSNKGIALSGKAIGPWKHLESLLEKLADLLQNKLPQLTRYQRPFLPSKWGYDQAHATHEEASAHIEAGRDWFAMWLGYVYWLSQKIIERSEYRDSLAPMWFLHIIHTFNDQLTLDLIRTTPLLQNQWKWNRVGVWLHNPRDVADQPTAQWFVDRGVPVWYRWGASERTAARANRNFSLIVPEPEELQLATTWIAPYYNPSLNSSSAFAFSEQNHSIESRPRSPPPSFGDGAGDDASRSEPTATMSTSSQPGVAPWSKPTLKPPHVDNSAVAAKRTWDEFWTKCEALHEVLLKKETKQKKEQRLDRERKKLTVSAVVYKWGWDDDVMPPVFKRSLVRKADRADMLINYRKEIRHYDAHLNEWHCCYKFIDEWYTESPSSSATSSLSQENAALPATHGGDAAESSTSALLAQRESAPVWSSKDENRAPCPSQRPQPLPLPPSLVSYEFSNSRSGEFKMERTRTEVVRLLSQRFGFVPPLPVPLAVAGTILETDMKSLLSVLGMDGDKASLDFFRKGADRPSPDLWDISRDNRHTLAFSTRVSAIQMMWTSDGKTWYVFDMGLSRTVPWNIAVVSTADALYVCRLDSQMTEEAIVLDLAEGVRFHTVQHRDELPSSRPDRSASTYVPLRLSGHVFNQWDYDFYHKQTECILSLPRARAAIMHGGFARRIAIDYLSISETARGPRDVDEQEGHMFTVRDASGVEYVDDDLTTGEFDVLCGLYVTFTGYGKQVGKLSWYPLTYVFEGHGEDMGWWTGRAEKLWQSINTLILSSDPMRKMELLKNVMKWRDKVKGFGDGWRALKSVEDWSREFLIAEIGESDGVGKR</sequence>